<keyword evidence="5" id="KW-0812">Transmembrane</keyword>
<keyword evidence="2" id="KW-0328">Glycosyltransferase</keyword>
<accession>A0A167MCJ8</accession>
<reference evidence="7" key="1">
    <citation type="submission" date="2015-06" db="EMBL/GenBank/DDBJ databases">
        <title>Expansion of signal transduction pathways in fungi by whole-genome duplication.</title>
        <authorList>
            <consortium name="DOE Joint Genome Institute"/>
            <person name="Corrochano L.M."/>
            <person name="Kuo A."/>
            <person name="Marcet-Houben M."/>
            <person name="Polaino S."/>
            <person name="Salamov A."/>
            <person name="Villalobos J.M."/>
            <person name="Alvarez M.I."/>
            <person name="Avalos J."/>
            <person name="Benito E.P."/>
            <person name="Benoit I."/>
            <person name="Burger G."/>
            <person name="Camino L.P."/>
            <person name="Canovas D."/>
            <person name="Cerda-Olmedo E."/>
            <person name="Cheng J.-F."/>
            <person name="Dominguez A."/>
            <person name="Elias M."/>
            <person name="Eslava A.P."/>
            <person name="Glaser F."/>
            <person name="Grimwood J."/>
            <person name="Gutierrez G."/>
            <person name="Heitman J."/>
            <person name="Henrissat B."/>
            <person name="Iturriaga E.A."/>
            <person name="Lang B.F."/>
            <person name="Lavin J.L."/>
            <person name="Lee S."/>
            <person name="Li W."/>
            <person name="Lindquist E."/>
            <person name="Lopez-Garcia S."/>
            <person name="Luque E.M."/>
            <person name="Marcos A.T."/>
            <person name="Martin J."/>
            <person name="McCluskey K."/>
            <person name="Medina H.R."/>
            <person name="Miralles-Duran A."/>
            <person name="Miyazaki A."/>
            <person name="Munoz-Torres E."/>
            <person name="Oguiza J.A."/>
            <person name="Ohm R."/>
            <person name="Olmedo M."/>
            <person name="Orejas M."/>
            <person name="Ortiz-Castellanos L."/>
            <person name="Pisabarro A.G."/>
            <person name="Rodriguez-Romero J."/>
            <person name="Ruiz-Herrera J."/>
            <person name="Ruiz-Vazquez R."/>
            <person name="Sanz C."/>
            <person name="Schackwitz W."/>
            <person name="Schmutz J."/>
            <person name="Shahriari M."/>
            <person name="Shelest E."/>
            <person name="Silva-Franco F."/>
            <person name="Soanes D."/>
            <person name="Syed K."/>
            <person name="Tagua V.G."/>
            <person name="Talbot N.J."/>
            <person name="Thon M."/>
            <person name="De vries R.P."/>
            <person name="Wiebenga A."/>
            <person name="Yadav J.S."/>
            <person name="Braun E.L."/>
            <person name="Baker S."/>
            <person name="Garre V."/>
            <person name="Horwitz B."/>
            <person name="Torres-Martinez S."/>
            <person name="Idnurm A."/>
            <person name="Herrera-Estrella A."/>
            <person name="Gabaldon T."/>
            <person name="Grigoriev I.V."/>
        </authorList>
    </citation>
    <scope>NUCLEOTIDE SEQUENCE [LARGE SCALE GENOMIC DNA]</scope>
    <source>
        <strain evidence="7">NRRL 1555(-)</strain>
    </source>
</reference>
<dbReference type="STRING" id="763407.A0A167MCJ8"/>
<dbReference type="PANTHER" id="PTHR31306">
    <property type="entry name" value="ALPHA-1,6-MANNOSYLTRANSFERASE MNN11-RELATED"/>
    <property type="match status" value="1"/>
</dbReference>
<keyword evidence="7" id="KW-1185">Reference proteome</keyword>
<keyword evidence="5" id="KW-1133">Transmembrane helix</keyword>
<dbReference type="Gene3D" id="3.90.550.10">
    <property type="entry name" value="Spore Coat Polysaccharide Biosynthesis Protein SpsA, Chain A"/>
    <property type="match status" value="1"/>
</dbReference>
<comment type="similarity">
    <text evidence="1">Belongs to the glycosyltransferase 34 family.</text>
</comment>
<dbReference type="GeneID" id="29000283"/>
<evidence type="ECO:0000256" key="2">
    <source>
        <dbReference type="ARBA" id="ARBA00022676"/>
    </source>
</evidence>
<feature type="region of interest" description="Disordered" evidence="4">
    <location>
        <begin position="55"/>
        <end position="136"/>
    </location>
</feature>
<keyword evidence="5" id="KW-0472">Membrane</keyword>
<dbReference type="GO" id="GO:0000139">
    <property type="term" value="C:Golgi membrane"/>
    <property type="evidence" value="ECO:0007669"/>
    <property type="project" value="TreeGrafter"/>
</dbReference>
<gene>
    <name evidence="6" type="ORF">PHYBLDRAFT_187399</name>
</gene>
<dbReference type="PANTHER" id="PTHR31306:SF4">
    <property type="entry name" value="ALPHA-1,2-GALACTOSYLTRANSFERASE"/>
    <property type="match status" value="1"/>
</dbReference>
<evidence type="ECO:0000313" key="7">
    <source>
        <dbReference type="Proteomes" id="UP000077315"/>
    </source>
</evidence>
<dbReference type="GO" id="GO:0006487">
    <property type="term" value="P:protein N-linked glycosylation"/>
    <property type="evidence" value="ECO:0007669"/>
    <property type="project" value="TreeGrafter"/>
</dbReference>
<sequence length="670" mass="75610">MPVDLPLYKAEPNLSTSKKPRSRKQLLLGLALVGVLIVLYLNARINIPGSMSNEPSLHTDLDSPQAVPPNLSQPGDSSPDSSKSQKTSPESSSSSSQPQQPPPPPQAPAPATPKPVSPHSQHHNALPRPFEDEGEVTINPTSHYTQVVIIASEAEAIGRRGLIREKYFGLRDNMQPCMVYNADIYYKFWIHGAQPEADTPLRRSYESEKMEWNDMYESKKSFEQINILAWAETTLAKQGITYDYLIVQDINTFMQLSTIKRELDTGVISENTESPFTLNTDAPTNMVWGTFGGEPRDKHAFVVGSAAVKLALGKQAEFVTVSNSTNILTAMYDFYKRFGGALEKAVDESLEPEAAAEMQEQAIPEFVREDGPQDTQRFIRWENNIESVHAEDIVVTHVYQDTEFDALAYWTYLKPLLVCHPKATAEARTKQNKPLIALVTSSFIYDACMEPSATLSALNKHAYSLEHGYSFVARSAEFAQQALRNDRKTVWGKIDAVEKVLPKYEWIFWMDMDAVVMNPKQKLEDILKDVRKRYPKGPAVFDSSIDLVIARPGHDPMINAGVFLMRNTPWAMQFLRDLQAMTNWYFTGPSYEQGAMWELLHRPEHAEHVFLLDRDDHTFNTFPEFYQPGDFVVHFAPDRCPNDATLFGLDAADRIRAGETILTLEDKKIK</sequence>
<dbReference type="RefSeq" id="XP_018290507.1">
    <property type="nucleotide sequence ID" value="XM_018439377.1"/>
</dbReference>
<dbReference type="AlphaFoldDB" id="A0A167MCJ8"/>
<dbReference type="Proteomes" id="UP000077315">
    <property type="component" value="Unassembled WGS sequence"/>
</dbReference>
<dbReference type="GO" id="GO:0016757">
    <property type="term" value="F:glycosyltransferase activity"/>
    <property type="evidence" value="ECO:0007669"/>
    <property type="project" value="UniProtKB-KW"/>
</dbReference>
<protein>
    <submittedName>
        <fullName evidence="6">Glycosyltransferase family 34 protein</fullName>
    </submittedName>
</protein>
<dbReference type="Pfam" id="PF05637">
    <property type="entry name" value="Glyco_transf_34"/>
    <property type="match status" value="1"/>
</dbReference>
<name>A0A167MCJ8_PHYB8</name>
<evidence type="ECO:0000256" key="3">
    <source>
        <dbReference type="ARBA" id="ARBA00022679"/>
    </source>
</evidence>
<dbReference type="InParanoid" id="A0A167MCJ8"/>
<dbReference type="EMBL" id="KV440983">
    <property type="protein sequence ID" value="OAD72467.1"/>
    <property type="molecule type" value="Genomic_DNA"/>
</dbReference>
<feature type="compositionally biased region" description="Pro residues" evidence="4">
    <location>
        <begin position="99"/>
        <end position="116"/>
    </location>
</feature>
<evidence type="ECO:0000256" key="4">
    <source>
        <dbReference type="SAM" id="MobiDB-lite"/>
    </source>
</evidence>
<dbReference type="SUPFAM" id="SSF53448">
    <property type="entry name" value="Nucleotide-diphospho-sugar transferases"/>
    <property type="match status" value="1"/>
</dbReference>
<feature type="region of interest" description="Disordered" evidence="4">
    <location>
        <begin position="1"/>
        <end position="21"/>
    </location>
</feature>
<evidence type="ECO:0000313" key="6">
    <source>
        <dbReference type="EMBL" id="OAD72467.1"/>
    </source>
</evidence>
<evidence type="ECO:0000256" key="1">
    <source>
        <dbReference type="ARBA" id="ARBA00005664"/>
    </source>
</evidence>
<proteinExistence type="inferred from homology"/>
<organism evidence="6 7">
    <name type="scientific">Phycomyces blakesleeanus (strain ATCC 8743b / DSM 1359 / FGSC 10004 / NBRC 33097 / NRRL 1555)</name>
    <dbReference type="NCBI Taxonomy" id="763407"/>
    <lineage>
        <taxon>Eukaryota</taxon>
        <taxon>Fungi</taxon>
        <taxon>Fungi incertae sedis</taxon>
        <taxon>Mucoromycota</taxon>
        <taxon>Mucoromycotina</taxon>
        <taxon>Mucoromycetes</taxon>
        <taxon>Mucorales</taxon>
        <taxon>Phycomycetaceae</taxon>
        <taxon>Phycomyces</taxon>
    </lineage>
</organism>
<keyword evidence="3 6" id="KW-0808">Transferase</keyword>
<dbReference type="OrthoDB" id="205108at2759"/>
<feature type="compositionally biased region" description="Low complexity" evidence="4">
    <location>
        <begin position="72"/>
        <end position="98"/>
    </location>
</feature>
<dbReference type="InterPro" id="IPR029044">
    <property type="entry name" value="Nucleotide-diphossugar_trans"/>
</dbReference>
<dbReference type="VEuPathDB" id="FungiDB:PHYBLDRAFT_187399"/>
<dbReference type="InterPro" id="IPR008630">
    <property type="entry name" value="Glyco_trans_34"/>
</dbReference>
<feature type="transmembrane region" description="Helical" evidence="5">
    <location>
        <begin position="26"/>
        <end position="43"/>
    </location>
</feature>
<evidence type="ECO:0000256" key="5">
    <source>
        <dbReference type="SAM" id="Phobius"/>
    </source>
</evidence>